<organism evidence="3 4">
    <name type="scientific">Chryseobacterium arthrosphaerae</name>
    <dbReference type="NCBI Taxonomy" id="651561"/>
    <lineage>
        <taxon>Bacteria</taxon>
        <taxon>Pseudomonadati</taxon>
        <taxon>Bacteroidota</taxon>
        <taxon>Flavobacteriia</taxon>
        <taxon>Flavobacteriales</taxon>
        <taxon>Weeksellaceae</taxon>
        <taxon>Chryseobacterium group</taxon>
        <taxon>Chryseobacterium</taxon>
    </lineage>
</organism>
<dbReference type="InterPro" id="IPR003362">
    <property type="entry name" value="Bact_transf"/>
</dbReference>
<dbReference type="EMBL" id="RYFC01000001">
    <property type="protein sequence ID" value="RTZ49696.1"/>
    <property type="molecule type" value="Genomic_DNA"/>
</dbReference>
<feature type="domain" description="Bacterial sugar transferase" evidence="2">
    <location>
        <begin position="14"/>
        <end position="54"/>
    </location>
</feature>
<evidence type="ECO:0000259" key="2">
    <source>
        <dbReference type="Pfam" id="PF02397"/>
    </source>
</evidence>
<evidence type="ECO:0000256" key="1">
    <source>
        <dbReference type="SAM" id="Phobius"/>
    </source>
</evidence>
<evidence type="ECO:0000313" key="3">
    <source>
        <dbReference type="EMBL" id="RTZ49696.1"/>
    </source>
</evidence>
<feature type="transmembrane region" description="Helical" evidence="1">
    <location>
        <begin position="20"/>
        <end position="43"/>
    </location>
</feature>
<dbReference type="AlphaFoldDB" id="A0A3S0N8H2"/>
<evidence type="ECO:0000313" key="4">
    <source>
        <dbReference type="Proteomes" id="UP000276953"/>
    </source>
</evidence>
<protein>
    <recommendedName>
        <fullName evidence="2">Bacterial sugar transferase domain-containing protein</fullName>
    </recommendedName>
</protein>
<gene>
    <name evidence="3" type="ORF">EJ377_05115</name>
</gene>
<keyword evidence="1" id="KW-0472">Membrane</keyword>
<dbReference type="Pfam" id="PF02397">
    <property type="entry name" value="Bac_transf"/>
    <property type="match status" value="1"/>
</dbReference>
<sequence>MLKIIQKNVSFFLKRLIDFILALIGLIVLSPIFVLVLIALAFANQGKPFFFQQRPVKMVMLL</sequence>
<name>A0A3S0N8H2_9FLAO</name>
<comment type="caution">
    <text evidence="3">The sequence shown here is derived from an EMBL/GenBank/DDBJ whole genome shotgun (WGS) entry which is preliminary data.</text>
</comment>
<keyword evidence="1" id="KW-0812">Transmembrane</keyword>
<reference evidence="3 4" key="1">
    <citation type="submission" date="2018-12" db="EMBL/GenBank/DDBJ databases">
        <title>Draft Genome Sequence of Chryseobacterium arthrosphaerae strain ED882-96 Isolated from the Blood of a Patient with Liver Cirrhosis in Taiwan.</title>
        <authorList>
            <person name="Lin J.-N."/>
            <person name="Lai C.-H."/>
            <person name="Yang C.-H."/>
            <person name="Huang Y.-H."/>
        </authorList>
    </citation>
    <scope>NUCLEOTIDE SEQUENCE [LARGE SCALE GENOMIC DNA]</scope>
    <source>
        <strain evidence="3 4">ED882-96</strain>
    </source>
</reference>
<accession>A0A3S0N8H2</accession>
<proteinExistence type="predicted"/>
<keyword evidence="1" id="KW-1133">Transmembrane helix</keyword>
<dbReference type="Proteomes" id="UP000276953">
    <property type="component" value="Unassembled WGS sequence"/>
</dbReference>